<organism evidence="2 3">
    <name type="scientific">Beggiatoa alba B18LD</name>
    <dbReference type="NCBI Taxonomy" id="395493"/>
    <lineage>
        <taxon>Bacteria</taxon>
        <taxon>Pseudomonadati</taxon>
        <taxon>Pseudomonadota</taxon>
        <taxon>Gammaproteobacteria</taxon>
        <taxon>Thiotrichales</taxon>
        <taxon>Thiotrichaceae</taxon>
        <taxon>Beggiatoa</taxon>
    </lineage>
</organism>
<evidence type="ECO:0000313" key="2">
    <source>
        <dbReference type="EMBL" id="EIJ42573.1"/>
    </source>
</evidence>
<reference evidence="2 3" key="1">
    <citation type="submission" date="2011-11" db="EMBL/GenBank/DDBJ databases">
        <title>Improved High-Quality Draft sequence of Beggiatoa alba B18lD.</title>
        <authorList>
            <consortium name="US DOE Joint Genome Institute"/>
            <person name="Lucas S."/>
            <person name="Han J."/>
            <person name="Lapidus A."/>
            <person name="Cheng J.-F."/>
            <person name="Goodwin L."/>
            <person name="Pitluck S."/>
            <person name="Peters L."/>
            <person name="Mikhailova N."/>
            <person name="Held B."/>
            <person name="Detter J.C."/>
            <person name="Han C."/>
            <person name="Tapia R."/>
            <person name="Land M."/>
            <person name="Hauser L."/>
            <person name="Kyrpides N."/>
            <person name="Ivanova N."/>
            <person name="Pagani I."/>
            <person name="Samuel K."/>
            <person name="Teske A."/>
            <person name="Mueller J."/>
            <person name="Woyke T."/>
        </authorList>
    </citation>
    <scope>NUCLEOTIDE SEQUENCE [LARGE SCALE GENOMIC DNA]</scope>
    <source>
        <strain evidence="2 3">B18LD</strain>
    </source>
</reference>
<keyword evidence="3" id="KW-1185">Reference proteome</keyword>
<dbReference type="InterPro" id="IPR032675">
    <property type="entry name" value="LRR_dom_sf"/>
</dbReference>
<dbReference type="RefSeq" id="WP_002685634.1">
    <property type="nucleotide sequence ID" value="NZ_JH600070.1"/>
</dbReference>
<name>I3CG30_9GAMM</name>
<protein>
    <submittedName>
        <fullName evidence="2">Uncharacterized protein</fullName>
    </submittedName>
</protein>
<sequence length="614" mass="66950">MKKYLVLLSALFLLFNINTVFAKAEKVTICYKKHTMSIAEPALPAHLKNGATVGACEDNDDDMDDDVGNPTTTGPVIVVVVDANGNPSTVGTQITINFTVLTTITISKIPAAVFALFKAEQIALIPEDALEGLTVEQFVFIRPTAFIGFTEKQVVKLAKKHFEVITASQLAGFSIKAIAKISGEKLGKIKPKACIGLSVEQVAAIDVDAVKELTATQLSYITYTAIRGFSVQQFQNLQLETLAGLTTSNVAGLSKDIYADMGEDILTLLGTTVVSSLDLEDLTLVIFSLDFKKISMTTIYQYLPTTWIINPLNGKIKFPKGKLALPKFKLKKGESIVVSLPEGIPDLNVALTLNKDETTPQETLVTVINQTLASLNFANFTVAQEDGLITVKGTGDAKDVELSLLPDEDGVEQVDDSEPAGLTIDDEGKYVLTTLEGIRFTLIPAPRKTAYFNNIGLKVRVKKKGEVRLEIQKLNRVVSAVFSPFIIKAPAGTPQGVSFNEDGTMLTVVFEDGMMQTAYPTVMDRDIMVLARNLLADAFQYGEYKFLANGKIHFIYRGLLIESSPTFDIQVGYTSTRLRPTINLVKVAEEADLVSEDGERQLFKLRVIGKPSDL</sequence>
<dbReference type="Proteomes" id="UP000005744">
    <property type="component" value="Unassembled WGS sequence"/>
</dbReference>
<dbReference type="AlphaFoldDB" id="I3CG30"/>
<dbReference type="OrthoDB" id="5383412at2"/>
<dbReference type="STRING" id="395493.BegalDRAFT_1695"/>
<evidence type="ECO:0000313" key="3">
    <source>
        <dbReference type="Proteomes" id="UP000005744"/>
    </source>
</evidence>
<evidence type="ECO:0000256" key="1">
    <source>
        <dbReference type="SAM" id="SignalP"/>
    </source>
</evidence>
<dbReference type="Gene3D" id="3.80.10.10">
    <property type="entry name" value="Ribonuclease Inhibitor"/>
    <property type="match status" value="1"/>
</dbReference>
<dbReference type="EMBL" id="JH600070">
    <property type="protein sequence ID" value="EIJ42573.1"/>
    <property type="molecule type" value="Genomic_DNA"/>
</dbReference>
<keyword evidence="1" id="KW-0732">Signal</keyword>
<dbReference type="eggNOG" id="COG4886">
    <property type="taxonomic scope" value="Bacteria"/>
</dbReference>
<gene>
    <name evidence="2" type="ORF">BegalDRAFT_1695</name>
</gene>
<feature type="chain" id="PRO_5003668763" evidence="1">
    <location>
        <begin position="23"/>
        <end position="614"/>
    </location>
</feature>
<accession>I3CG30</accession>
<proteinExistence type="predicted"/>
<dbReference type="HOGENOM" id="CLU_444588_0_0_6"/>
<feature type="signal peptide" evidence="1">
    <location>
        <begin position="1"/>
        <end position="22"/>
    </location>
</feature>